<feature type="chain" id="PRO_5004716270" evidence="1">
    <location>
        <begin position="19"/>
        <end position="122"/>
    </location>
</feature>
<dbReference type="GeneID" id="20240458"/>
<evidence type="ECO:0000313" key="3">
    <source>
        <dbReference type="Proteomes" id="UP000030746"/>
    </source>
</evidence>
<keyword evidence="3" id="KW-1185">Reference proteome</keyword>
<proteinExistence type="predicted"/>
<organism evidence="2 3">
    <name type="scientific">Lottia gigantea</name>
    <name type="common">Giant owl limpet</name>
    <dbReference type="NCBI Taxonomy" id="225164"/>
    <lineage>
        <taxon>Eukaryota</taxon>
        <taxon>Metazoa</taxon>
        <taxon>Spiralia</taxon>
        <taxon>Lophotrochozoa</taxon>
        <taxon>Mollusca</taxon>
        <taxon>Gastropoda</taxon>
        <taxon>Patellogastropoda</taxon>
        <taxon>Lottioidea</taxon>
        <taxon>Lottiidae</taxon>
        <taxon>Lottia</taxon>
    </lineage>
</organism>
<reference evidence="2 3" key="1">
    <citation type="journal article" date="2013" name="Nature">
        <title>Insights into bilaterian evolution from three spiralian genomes.</title>
        <authorList>
            <person name="Simakov O."/>
            <person name="Marletaz F."/>
            <person name="Cho S.J."/>
            <person name="Edsinger-Gonzales E."/>
            <person name="Havlak P."/>
            <person name="Hellsten U."/>
            <person name="Kuo D.H."/>
            <person name="Larsson T."/>
            <person name="Lv J."/>
            <person name="Arendt D."/>
            <person name="Savage R."/>
            <person name="Osoegawa K."/>
            <person name="de Jong P."/>
            <person name="Grimwood J."/>
            <person name="Chapman J.A."/>
            <person name="Shapiro H."/>
            <person name="Aerts A."/>
            <person name="Otillar R.P."/>
            <person name="Terry A.Y."/>
            <person name="Boore J.L."/>
            <person name="Grigoriev I.V."/>
            <person name="Lindberg D.R."/>
            <person name="Seaver E.C."/>
            <person name="Weisblat D.A."/>
            <person name="Putnam N.H."/>
            <person name="Rokhsar D.S."/>
        </authorList>
    </citation>
    <scope>NUCLEOTIDE SEQUENCE [LARGE SCALE GENOMIC DNA]</scope>
</reference>
<gene>
    <name evidence="2" type="ORF">LOTGIDRAFT_166850</name>
</gene>
<evidence type="ECO:0000313" key="2">
    <source>
        <dbReference type="EMBL" id="ESO86846.1"/>
    </source>
</evidence>
<evidence type="ECO:0000256" key="1">
    <source>
        <dbReference type="SAM" id="SignalP"/>
    </source>
</evidence>
<sequence length="122" mass="13386">MMRYTLLLIITWYSLVDCKPLHDNQAVESIIRNSLSQTMTEKADAIDNLLRLLSEIDLPSICNALSAQQHGGKDKMATVDAILAEAAKSQAMTFIPTNFPETSKVTRPGTALLFSFQASGLL</sequence>
<protein>
    <submittedName>
        <fullName evidence="2">Uncharacterized protein</fullName>
    </submittedName>
</protein>
<dbReference type="AlphaFoldDB" id="V4A0R3"/>
<dbReference type="EMBL" id="KB202990">
    <property type="protein sequence ID" value="ESO86846.1"/>
    <property type="molecule type" value="Genomic_DNA"/>
</dbReference>
<keyword evidence="1" id="KW-0732">Signal</keyword>
<feature type="signal peptide" evidence="1">
    <location>
        <begin position="1"/>
        <end position="18"/>
    </location>
</feature>
<dbReference type="Proteomes" id="UP000030746">
    <property type="component" value="Unassembled WGS sequence"/>
</dbReference>
<name>V4A0R3_LOTGI</name>
<dbReference type="RefSeq" id="XP_009062540.1">
    <property type="nucleotide sequence ID" value="XM_009064292.1"/>
</dbReference>
<dbReference type="CTD" id="20240458"/>
<dbReference type="KEGG" id="lgi:LOTGIDRAFT_166850"/>
<accession>V4A0R3</accession>
<dbReference type="HOGENOM" id="CLU_2029335_0_0_1"/>